<keyword evidence="4" id="KW-1185">Reference proteome</keyword>
<evidence type="ECO:0000256" key="1">
    <source>
        <dbReference type="SAM" id="Coils"/>
    </source>
</evidence>
<protein>
    <submittedName>
        <fullName evidence="3">Uncharacterized protein</fullName>
    </submittedName>
</protein>
<feature type="compositionally biased region" description="Pro residues" evidence="2">
    <location>
        <begin position="75"/>
        <end position="89"/>
    </location>
</feature>
<feature type="region of interest" description="Disordered" evidence="2">
    <location>
        <begin position="407"/>
        <end position="428"/>
    </location>
</feature>
<dbReference type="RefSeq" id="XP_007705398.1">
    <property type="nucleotide sequence ID" value="XM_007707208.1"/>
</dbReference>
<feature type="region of interest" description="Disordered" evidence="2">
    <location>
        <begin position="302"/>
        <end position="335"/>
    </location>
</feature>
<feature type="compositionally biased region" description="Basic and acidic residues" evidence="2">
    <location>
        <begin position="727"/>
        <end position="737"/>
    </location>
</feature>
<accession>M2RUZ7</accession>
<evidence type="ECO:0000256" key="2">
    <source>
        <dbReference type="SAM" id="MobiDB-lite"/>
    </source>
</evidence>
<feature type="compositionally biased region" description="Low complexity" evidence="2">
    <location>
        <begin position="537"/>
        <end position="551"/>
    </location>
</feature>
<reference evidence="3 4" key="1">
    <citation type="journal article" date="2012" name="PLoS Pathog.">
        <title>Diverse lifestyles and strategies of plant pathogenesis encoded in the genomes of eighteen Dothideomycetes fungi.</title>
        <authorList>
            <person name="Ohm R.A."/>
            <person name="Feau N."/>
            <person name="Henrissat B."/>
            <person name="Schoch C.L."/>
            <person name="Horwitz B.A."/>
            <person name="Barry K.W."/>
            <person name="Condon B.J."/>
            <person name="Copeland A.C."/>
            <person name="Dhillon B."/>
            <person name="Glaser F."/>
            <person name="Hesse C.N."/>
            <person name="Kosti I."/>
            <person name="LaButti K."/>
            <person name="Lindquist E.A."/>
            <person name="Lucas S."/>
            <person name="Salamov A.A."/>
            <person name="Bradshaw R.E."/>
            <person name="Ciuffetti L."/>
            <person name="Hamelin R.C."/>
            <person name="Kema G.H.J."/>
            <person name="Lawrence C."/>
            <person name="Scott J.A."/>
            <person name="Spatafora J.W."/>
            <person name="Turgeon B.G."/>
            <person name="de Wit P.J.G.M."/>
            <person name="Zhong S."/>
            <person name="Goodwin S.B."/>
            <person name="Grigoriev I.V."/>
        </authorList>
    </citation>
    <scope>NUCLEOTIDE SEQUENCE [LARGE SCALE GENOMIC DNA]</scope>
    <source>
        <strain evidence="4">ND90Pr / ATCC 201652</strain>
    </source>
</reference>
<feature type="compositionally biased region" description="Basic residues" evidence="2">
    <location>
        <begin position="159"/>
        <end position="176"/>
    </location>
</feature>
<feature type="region of interest" description="Disordered" evidence="2">
    <location>
        <begin position="519"/>
        <end position="589"/>
    </location>
</feature>
<keyword evidence="1" id="KW-0175">Coiled coil</keyword>
<dbReference type="Proteomes" id="UP000016934">
    <property type="component" value="Unassembled WGS sequence"/>
</dbReference>
<feature type="compositionally biased region" description="Basic and acidic residues" evidence="2">
    <location>
        <begin position="418"/>
        <end position="428"/>
    </location>
</feature>
<feature type="coiled-coil region" evidence="1">
    <location>
        <begin position="488"/>
        <end position="515"/>
    </location>
</feature>
<sequence>MSPSTPSPALLRRASWKAEAIRKGNLKISGPIPITEDMPLNDEEEKRFAENGTLSDPPQSPVAPLEEQRQRSATPPRPAHPAPAVPDHPMPLRSNLVVVDQPQQEEEARDHVPLRSPRNLQPISIVQRDSVVPSSIAPSPSPFRSTPESATAAAAAKATQRKRKSGLRNVFRKMFGKKTAEPEHQQQQDETTRRGHSYHNSDPGLLRSTPPIEQRPSPSPVGPRISDLPVKELEPLHPLGQHLPYPMNVNAPPASPPDEYLTFDVNRQGRRRATLPNVPGLVVQRHSLDESRPKLAPWQERIEDGNTSPSRIGIALSSPSHGTSRPNKRRSRSADALHDMAKDLASIERRRSAEIKYWRESNMSGSVYSRPATAKTVETFRSVQMQEPMIREPEADSYNEMSATLVQADDPQTPTSEGLDRSKQEEKEGGVYAIVSDFNFGDLKDGRESGPVPAEPQPEPARVVEPVSQAGGQEISPVAPLPAPNPNRLSMEERLMHLENQYSNLETLTRRLSSRNNRQTIILENAPRSLRSRDRSTSVSASRSHSRSAPSIHQEPSHLRHQSTSSEYIEEPVHAPSSPTSTLPVASNNEQAKALQDMRAVLEVERNARIALEHRVHSLQIEVSNLQALINKLVAGSGATYPTPSPDMLIMTSEDNQRVSCSTPRAMTHNQNAYYSQHQRPHNWRHDSESMYSDDLVLGSSGTGEAASPDEWATPKEEGFSNSGFFHARDDGMKEYS</sequence>
<gene>
    <name evidence="3" type="ORF">COCSADRAFT_102464</name>
</gene>
<feature type="compositionally biased region" description="Basic and acidic residues" evidence="2">
    <location>
        <begin position="178"/>
        <end position="193"/>
    </location>
</feature>
<feature type="compositionally biased region" description="Low complexity" evidence="2">
    <location>
        <begin position="130"/>
        <end position="158"/>
    </location>
</feature>
<feature type="region of interest" description="Disordered" evidence="2">
    <location>
        <begin position="23"/>
        <end position="261"/>
    </location>
</feature>
<proteinExistence type="predicted"/>
<dbReference type="KEGG" id="bsc:COCSADRAFT_102464"/>
<name>M2RUZ7_COCSN</name>
<dbReference type="OrthoDB" id="5428925at2759"/>
<organism evidence="3 4">
    <name type="scientific">Cochliobolus sativus (strain ND90Pr / ATCC 201652)</name>
    <name type="common">Common root rot and spot blotch fungus</name>
    <name type="synonym">Bipolaris sorokiniana</name>
    <dbReference type="NCBI Taxonomy" id="665912"/>
    <lineage>
        <taxon>Eukaryota</taxon>
        <taxon>Fungi</taxon>
        <taxon>Dikarya</taxon>
        <taxon>Ascomycota</taxon>
        <taxon>Pezizomycotina</taxon>
        <taxon>Dothideomycetes</taxon>
        <taxon>Pleosporomycetidae</taxon>
        <taxon>Pleosporales</taxon>
        <taxon>Pleosporineae</taxon>
        <taxon>Pleosporaceae</taxon>
        <taxon>Bipolaris</taxon>
    </lineage>
</organism>
<feature type="region of interest" description="Disordered" evidence="2">
    <location>
        <begin position="442"/>
        <end position="485"/>
    </location>
</feature>
<dbReference type="eggNOG" id="ENOG502T2EZ">
    <property type="taxonomic scope" value="Eukaryota"/>
</dbReference>
<reference evidence="4" key="2">
    <citation type="journal article" date="2013" name="PLoS Genet.">
        <title>Comparative genome structure, secondary metabolite, and effector coding capacity across Cochliobolus pathogens.</title>
        <authorList>
            <person name="Condon B.J."/>
            <person name="Leng Y."/>
            <person name="Wu D."/>
            <person name="Bushley K.E."/>
            <person name="Ohm R.A."/>
            <person name="Otillar R."/>
            <person name="Martin J."/>
            <person name="Schackwitz W."/>
            <person name="Grimwood J."/>
            <person name="MohdZainudin N."/>
            <person name="Xue C."/>
            <person name="Wang R."/>
            <person name="Manning V.A."/>
            <person name="Dhillon B."/>
            <person name="Tu Z.J."/>
            <person name="Steffenson B.J."/>
            <person name="Salamov A."/>
            <person name="Sun H."/>
            <person name="Lowry S."/>
            <person name="LaButti K."/>
            <person name="Han J."/>
            <person name="Copeland A."/>
            <person name="Lindquist E."/>
            <person name="Barry K."/>
            <person name="Schmutz J."/>
            <person name="Baker S.E."/>
            <person name="Ciuffetti L.M."/>
            <person name="Grigoriev I.V."/>
            <person name="Zhong S."/>
            <person name="Turgeon B.G."/>
        </authorList>
    </citation>
    <scope>NUCLEOTIDE SEQUENCE [LARGE SCALE GENOMIC DNA]</scope>
    <source>
        <strain evidence="4">ND90Pr / ATCC 201652</strain>
    </source>
</reference>
<feature type="compositionally biased region" description="Polar residues" evidence="2">
    <location>
        <begin position="407"/>
        <end position="416"/>
    </location>
</feature>
<dbReference type="HOGENOM" id="CLU_020430_0_0_1"/>
<dbReference type="GeneID" id="19129802"/>
<dbReference type="OMA" id="YWRESFQ"/>
<evidence type="ECO:0000313" key="4">
    <source>
        <dbReference type="Proteomes" id="UP000016934"/>
    </source>
</evidence>
<feature type="region of interest" description="Disordered" evidence="2">
    <location>
        <begin position="699"/>
        <end position="737"/>
    </location>
</feature>
<dbReference type="EMBL" id="KB445654">
    <property type="protein sequence ID" value="EMD58938.1"/>
    <property type="molecule type" value="Genomic_DNA"/>
</dbReference>
<dbReference type="AlphaFoldDB" id="M2RUZ7"/>
<evidence type="ECO:0000313" key="3">
    <source>
        <dbReference type="EMBL" id="EMD58938.1"/>
    </source>
</evidence>
<feature type="compositionally biased region" description="Polar residues" evidence="2">
    <location>
        <begin position="577"/>
        <end position="589"/>
    </location>
</feature>